<dbReference type="EMBL" id="JAPTGC010000004">
    <property type="protein sequence ID" value="MCZ0862345.1"/>
    <property type="molecule type" value="Genomic_DNA"/>
</dbReference>
<proteinExistence type="predicted"/>
<name>A0ABT4IKQ9_9EURY</name>
<gene>
    <name evidence="2" type="ORF">O0S09_03625</name>
</gene>
<sequence length="72" mass="8192">MKKTYTLQNLDCAHCAALMETRIKKINGVTDASVSFMTQKLTLTADDTRFDEIIREVKKTCKKIEPDCIILP</sequence>
<feature type="domain" description="HMA" evidence="1">
    <location>
        <begin position="1"/>
        <end position="69"/>
    </location>
</feature>
<organism evidence="2 3">
    <name type="scientific">Methanocorpusculum vombati</name>
    <dbReference type="NCBI Taxonomy" id="3002864"/>
    <lineage>
        <taxon>Archaea</taxon>
        <taxon>Methanobacteriati</taxon>
        <taxon>Methanobacteriota</taxon>
        <taxon>Stenosarchaea group</taxon>
        <taxon>Methanomicrobia</taxon>
        <taxon>Methanomicrobiales</taxon>
        <taxon>Methanocorpusculaceae</taxon>
        <taxon>Methanocorpusculum</taxon>
    </lineage>
</organism>
<evidence type="ECO:0000259" key="1">
    <source>
        <dbReference type="PROSITE" id="PS50846"/>
    </source>
</evidence>
<dbReference type="RefSeq" id="WP_268922586.1">
    <property type="nucleotide sequence ID" value="NZ_JAPTGC010000004.1"/>
</dbReference>
<protein>
    <submittedName>
        <fullName evidence="2">Cation transporter</fullName>
    </submittedName>
</protein>
<dbReference type="CDD" id="cd00371">
    <property type="entry name" value="HMA"/>
    <property type="match status" value="1"/>
</dbReference>
<dbReference type="InterPro" id="IPR006121">
    <property type="entry name" value="HMA_dom"/>
</dbReference>
<dbReference type="Pfam" id="PF00403">
    <property type="entry name" value="HMA"/>
    <property type="match status" value="1"/>
</dbReference>
<dbReference type="InterPro" id="IPR036163">
    <property type="entry name" value="HMA_dom_sf"/>
</dbReference>
<accession>A0ABT4IKQ9</accession>
<dbReference type="Proteomes" id="UP001141336">
    <property type="component" value="Unassembled WGS sequence"/>
</dbReference>
<dbReference type="SUPFAM" id="SSF55008">
    <property type="entry name" value="HMA, heavy metal-associated domain"/>
    <property type="match status" value="1"/>
</dbReference>
<reference evidence="2" key="1">
    <citation type="submission" date="2022-12" db="EMBL/GenBank/DDBJ databases">
        <title>Isolation and characterisation of novel Methanocorpusculum spp. from native Australian herbivores indicates the genus is ancestrally host-associated.</title>
        <authorList>
            <person name="Volmer J.G."/>
            <person name="Soo R.M."/>
            <person name="Evans P.N."/>
            <person name="Hoedt E.C."/>
            <person name="Astorga Alsina A.L."/>
            <person name="Woodcroft B.J."/>
            <person name="Tyson G.W."/>
            <person name="Hugenholtz P."/>
            <person name="Morrison M."/>
        </authorList>
    </citation>
    <scope>NUCLEOTIDE SEQUENCE</scope>
    <source>
        <strain evidence="2">CW153</strain>
    </source>
</reference>
<comment type="caution">
    <text evidence="2">The sequence shown here is derived from an EMBL/GenBank/DDBJ whole genome shotgun (WGS) entry which is preliminary data.</text>
</comment>
<evidence type="ECO:0000313" key="2">
    <source>
        <dbReference type="EMBL" id="MCZ0862345.1"/>
    </source>
</evidence>
<keyword evidence="3" id="KW-1185">Reference proteome</keyword>
<evidence type="ECO:0000313" key="3">
    <source>
        <dbReference type="Proteomes" id="UP001141336"/>
    </source>
</evidence>
<dbReference type="PROSITE" id="PS50846">
    <property type="entry name" value="HMA_2"/>
    <property type="match status" value="1"/>
</dbReference>
<dbReference type="Gene3D" id="3.30.70.100">
    <property type="match status" value="1"/>
</dbReference>